<name>E3T6L5_9BACT</name>
<evidence type="ECO:0000313" key="15">
    <source>
        <dbReference type="EMBL" id="ADC35958.1"/>
    </source>
</evidence>
<dbReference type="PROSITE" id="PS50889">
    <property type="entry name" value="S4"/>
    <property type="match status" value="1"/>
</dbReference>
<dbReference type="InterPro" id="IPR054608">
    <property type="entry name" value="SYY-like_C"/>
</dbReference>
<feature type="region of interest" description="Disordered" evidence="13">
    <location>
        <begin position="426"/>
        <end position="445"/>
    </location>
</feature>
<comment type="similarity">
    <text evidence="10 11">Belongs to the class-I aminoacyl-tRNA synthetase family. TyrS type 1 subfamily.</text>
</comment>
<evidence type="ECO:0000256" key="9">
    <source>
        <dbReference type="ARBA" id="ARBA00048248"/>
    </source>
</evidence>
<feature type="binding site" evidence="11">
    <location>
        <position position="169"/>
    </location>
    <ligand>
        <name>L-tyrosine</name>
        <dbReference type="ChEBI" id="CHEBI:58315"/>
    </ligand>
</feature>
<dbReference type="Gene3D" id="1.10.240.10">
    <property type="entry name" value="Tyrosyl-Transfer RNA Synthetase"/>
    <property type="match status" value="1"/>
</dbReference>
<keyword evidence="4 11" id="KW-0547">Nucleotide-binding</keyword>
<dbReference type="InterPro" id="IPR024088">
    <property type="entry name" value="Tyr-tRNA-ligase_bac-type"/>
</dbReference>
<dbReference type="InterPro" id="IPR002942">
    <property type="entry name" value="S4_RNA-bd"/>
</dbReference>
<keyword evidence="7 11" id="KW-0648">Protein biosynthesis</keyword>
<feature type="short sequence motif" description="'HIGH' region" evidence="11">
    <location>
        <begin position="37"/>
        <end position="46"/>
    </location>
</feature>
<keyword evidence="5 11" id="KW-0067">ATP-binding</keyword>
<dbReference type="HAMAP" id="MF_02006">
    <property type="entry name" value="Tyr_tRNA_synth_type1"/>
    <property type="match status" value="1"/>
</dbReference>
<dbReference type="PANTHER" id="PTHR11766:SF0">
    <property type="entry name" value="TYROSINE--TRNA LIGASE, MITOCHONDRIAL"/>
    <property type="match status" value="1"/>
</dbReference>
<dbReference type="CDD" id="cd00805">
    <property type="entry name" value="TyrRS_core"/>
    <property type="match status" value="1"/>
</dbReference>
<evidence type="ECO:0000256" key="11">
    <source>
        <dbReference type="HAMAP-Rule" id="MF_02006"/>
    </source>
</evidence>
<dbReference type="PRINTS" id="PR01040">
    <property type="entry name" value="TRNASYNTHTYR"/>
</dbReference>
<feature type="binding site" evidence="11">
    <location>
        <position position="173"/>
    </location>
    <ligand>
        <name>L-tyrosine</name>
        <dbReference type="ChEBI" id="CHEBI:58315"/>
    </ligand>
</feature>
<evidence type="ECO:0000256" key="1">
    <source>
        <dbReference type="ARBA" id="ARBA00004496"/>
    </source>
</evidence>
<dbReference type="GO" id="GO:0005829">
    <property type="term" value="C:cytosol"/>
    <property type="evidence" value="ECO:0007669"/>
    <property type="project" value="TreeGrafter"/>
</dbReference>
<gene>
    <name evidence="11" type="primary">tyrS</name>
</gene>
<reference evidence="15" key="1">
    <citation type="submission" date="2009-12" db="EMBL/GenBank/DDBJ databases">
        <authorList>
            <person name="Kielak A."/>
            <person name="van Veen J.A."/>
            <person name="Kowalchuk G.A."/>
        </authorList>
    </citation>
    <scope>NUCLEOTIDE SEQUENCE</scope>
</reference>
<dbReference type="SMART" id="SM00363">
    <property type="entry name" value="S4"/>
    <property type="match status" value="1"/>
</dbReference>
<evidence type="ECO:0000256" key="13">
    <source>
        <dbReference type="SAM" id="MobiDB-lite"/>
    </source>
</evidence>
<dbReference type="InterPro" id="IPR002305">
    <property type="entry name" value="aa-tRNA-synth_Ic"/>
</dbReference>
<dbReference type="SUPFAM" id="SSF55174">
    <property type="entry name" value="Alpha-L RNA-binding motif"/>
    <property type="match status" value="1"/>
</dbReference>
<dbReference type="EMBL" id="GU260706">
    <property type="protein sequence ID" value="ADC35958.1"/>
    <property type="molecule type" value="Genomic_DNA"/>
</dbReference>
<dbReference type="FunFam" id="3.40.50.620:FF:000008">
    <property type="entry name" value="Tyrosine--tRNA ligase"/>
    <property type="match status" value="1"/>
</dbReference>
<dbReference type="EC" id="6.1.1.1" evidence="11"/>
<dbReference type="Pfam" id="PF00579">
    <property type="entry name" value="tRNA-synt_1b"/>
    <property type="match status" value="1"/>
</dbReference>
<dbReference type="PANTHER" id="PTHR11766">
    <property type="entry name" value="TYROSYL-TRNA SYNTHETASE"/>
    <property type="match status" value="1"/>
</dbReference>
<protein>
    <recommendedName>
        <fullName evidence="11">Tyrosine--tRNA ligase</fullName>
        <ecNumber evidence="11">6.1.1.1</ecNumber>
    </recommendedName>
    <alternativeName>
        <fullName evidence="11">Tyrosyl-tRNA synthetase</fullName>
        <shortName evidence="11">TyrRS</shortName>
    </alternativeName>
</protein>
<keyword evidence="3 11" id="KW-0436">Ligase</keyword>
<dbReference type="SUPFAM" id="SSF52374">
    <property type="entry name" value="Nucleotidylyl transferase"/>
    <property type="match status" value="1"/>
</dbReference>
<dbReference type="InterPro" id="IPR002307">
    <property type="entry name" value="Tyr-tRNA-ligase"/>
</dbReference>
<evidence type="ECO:0000259" key="14">
    <source>
        <dbReference type="SMART" id="SM00363"/>
    </source>
</evidence>
<proteinExistence type="inferred from homology"/>
<feature type="binding site" evidence="11">
    <location>
        <position position="232"/>
    </location>
    <ligand>
        <name>ATP</name>
        <dbReference type="ChEBI" id="CHEBI:30616"/>
    </ligand>
</feature>
<dbReference type="GO" id="GO:0003723">
    <property type="term" value="F:RNA binding"/>
    <property type="evidence" value="ECO:0007669"/>
    <property type="project" value="UniProtKB-KW"/>
</dbReference>
<evidence type="ECO:0000256" key="7">
    <source>
        <dbReference type="ARBA" id="ARBA00022917"/>
    </source>
</evidence>
<keyword evidence="6 12" id="KW-0694">RNA-binding</keyword>
<sequence length="445" mass="48675">MDVFSEFEWRGVVYDATEGVREALATGSVTAYAGFDPTASSLHVGSLMQIMALARLQKYGHSPIAVVGGGTGLIGDPSGKSAERTLQTPEQVDVNVQGIRAQLSRFLDFDAASNPARLVNNADWLTRLSAMEFLRDVGKHFTVNYILAKESVKRRLESEDGISYTEFSYLLLQAYDFLELHDRFNCTLQVGGSDQWGNITAGCDLIRRLRGVKAQGLVSPLVTTASGTKFGKTEAGTIWLDAGRTSPFRFYQFWLNTEDTDAIRYLKFFTDLDAAAIEELGRGMAVAPEARAAQRTLAREVTRIVHGPAHVERAERTSSVLFGEDIATLPLEDVLAVFEDAPSTEVHADEFAGEGMSMIDLLARVQLAPSKSEARRLVQSGGVYVNNRRVSDSQARLTRAEALGGRLFIVRKGQRQQHLVKMVERPIAGDSRGSAPGVDRAASDP</sequence>
<accession>E3T6L5</accession>
<dbReference type="CDD" id="cd00165">
    <property type="entry name" value="S4"/>
    <property type="match status" value="1"/>
</dbReference>
<evidence type="ECO:0000256" key="4">
    <source>
        <dbReference type="ARBA" id="ARBA00022741"/>
    </source>
</evidence>
<evidence type="ECO:0000256" key="5">
    <source>
        <dbReference type="ARBA" id="ARBA00022840"/>
    </source>
</evidence>
<comment type="function">
    <text evidence="11">Catalyzes the attachment of tyrosine to tRNA(Tyr) in a two-step reaction: tyrosine is first activated by ATP to form Tyr-AMP and then transferred to the acceptor end of tRNA(Tyr).</text>
</comment>
<dbReference type="InterPro" id="IPR014729">
    <property type="entry name" value="Rossmann-like_a/b/a_fold"/>
</dbReference>
<dbReference type="Gene3D" id="3.10.290.10">
    <property type="entry name" value="RNA-binding S4 domain"/>
    <property type="match status" value="1"/>
</dbReference>
<keyword evidence="2 11" id="KW-0963">Cytoplasm</keyword>
<organism evidence="15">
    <name type="scientific">uncultured bacterium 98</name>
    <dbReference type="NCBI Taxonomy" id="698395"/>
    <lineage>
        <taxon>Bacteria</taxon>
        <taxon>environmental samples</taxon>
    </lineage>
</organism>
<dbReference type="InterPro" id="IPR024107">
    <property type="entry name" value="Tyr-tRNA-ligase_bac_1"/>
</dbReference>
<dbReference type="InterPro" id="IPR036986">
    <property type="entry name" value="S4_RNA-bd_sf"/>
</dbReference>
<feature type="binding site" evidence="11">
    <location>
        <position position="32"/>
    </location>
    <ligand>
        <name>L-tyrosine</name>
        <dbReference type="ChEBI" id="CHEBI:58315"/>
    </ligand>
</feature>
<comment type="subunit">
    <text evidence="11">Homodimer.</text>
</comment>
<keyword evidence="8 11" id="KW-0030">Aminoacyl-tRNA synthetase</keyword>
<dbReference type="AlphaFoldDB" id="E3T6L5"/>
<reference evidence="15" key="2">
    <citation type="journal article" date="2010" name="Appl. Environ. Microbiol.">
        <title>Comparative analysis of acidobacterial genomic fragments from terrestrial and aquatic metagenomic libraries, with emphasis on acidobacteria subdivision 6.</title>
        <authorList>
            <person name="Kielak A.M."/>
            <person name="van Veen J.A."/>
            <person name="Kowalchuk G.A."/>
        </authorList>
    </citation>
    <scope>NUCLEOTIDE SEQUENCE</scope>
</reference>
<dbReference type="Pfam" id="PF22421">
    <property type="entry name" value="SYY_C-terminal"/>
    <property type="match status" value="1"/>
</dbReference>
<dbReference type="GO" id="GO:0004831">
    <property type="term" value="F:tyrosine-tRNA ligase activity"/>
    <property type="evidence" value="ECO:0007669"/>
    <property type="project" value="UniProtKB-UniRule"/>
</dbReference>
<comment type="subcellular location">
    <subcellularLocation>
        <location evidence="1 11">Cytoplasm</location>
    </subcellularLocation>
</comment>
<dbReference type="GO" id="GO:0006437">
    <property type="term" value="P:tyrosyl-tRNA aminoacylation"/>
    <property type="evidence" value="ECO:0007669"/>
    <property type="project" value="UniProtKB-UniRule"/>
</dbReference>
<evidence type="ECO:0000256" key="6">
    <source>
        <dbReference type="ARBA" id="ARBA00022884"/>
    </source>
</evidence>
<dbReference type="GO" id="GO:0005524">
    <property type="term" value="F:ATP binding"/>
    <property type="evidence" value="ECO:0007669"/>
    <property type="project" value="UniProtKB-UniRule"/>
</dbReference>
<evidence type="ECO:0000256" key="10">
    <source>
        <dbReference type="ARBA" id="ARBA00060965"/>
    </source>
</evidence>
<dbReference type="FunFam" id="1.10.240.10:FF:000001">
    <property type="entry name" value="Tyrosine--tRNA ligase"/>
    <property type="match status" value="1"/>
</dbReference>
<feature type="short sequence motif" description="'KMSKS' region" evidence="11">
    <location>
        <begin position="229"/>
        <end position="233"/>
    </location>
</feature>
<evidence type="ECO:0000256" key="12">
    <source>
        <dbReference type="PROSITE-ProRule" id="PRU00182"/>
    </source>
</evidence>
<feature type="domain" description="RNA-binding S4" evidence="14">
    <location>
        <begin position="357"/>
        <end position="414"/>
    </location>
</feature>
<dbReference type="NCBIfam" id="TIGR00234">
    <property type="entry name" value="tyrS"/>
    <property type="match status" value="1"/>
</dbReference>
<comment type="catalytic activity">
    <reaction evidence="9 11">
        <text>tRNA(Tyr) + L-tyrosine + ATP = L-tyrosyl-tRNA(Tyr) + AMP + diphosphate + H(+)</text>
        <dbReference type="Rhea" id="RHEA:10220"/>
        <dbReference type="Rhea" id="RHEA-COMP:9706"/>
        <dbReference type="Rhea" id="RHEA-COMP:9707"/>
        <dbReference type="ChEBI" id="CHEBI:15378"/>
        <dbReference type="ChEBI" id="CHEBI:30616"/>
        <dbReference type="ChEBI" id="CHEBI:33019"/>
        <dbReference type="ChEBI" id="CHEBI:58315"/>
        <dbReference type="ChEBI" id="CHEBI:78442"/>
        <dbReference type="ChEBI" id="CHEBI:78536"/>
        <dbReference type="ChEBI" id="CHEBI:456215"/>
        <dbReference type="EC" id="6.1.1.1"/>
    </reaction>
</comment>
<evidence type="ECO:0000256" key="2">
    <source>
        <dbReference type="ARBA" id="ARBA00022490"/>
    </source>
</evidence>
<evidence type="ECO:0000256" key="8">
    <source>
        <dbReference type="ARBA" id="ARBA00023146"/>
    </source>
</evidence>
<evidence type="ECO:0000256" key="3">
    <source>
        <dbReference type="ARBA" id="ARBA00022598"/>
    </source>
</evidence>
<dbReference type="GO" id="GO:0042803">
    <property type="term" value="F:protein homodimerization activity"/>
    <property type="evidence" value="ECO:0007669"/>
    <property type="project" value="UniProtKB-ARBA"/>
</dbReference>
<dbReference type="Gene3D" id="3.40.50.620">
    <property type="entry name" value="HUPs"/>
    <property type="match status" value="1"/>
</dbReference>